<reference evidence="5 6" key="1">
    <citation type="submission" date="2017-02" db="EMBL/GenBank/DDBJ databases">
        <authorList>
            <person name="Peterson S.W."/>
        </authorList>
    </citation>
    <scope>NUCLEOTIDE SEQUENCE [LARGE SCALE GENOMIC DNA]</scope>
    <source>
        <strain evidence="5 6">ATCC 700028</strain>
    </source>
</reference>
<dbReference type="EMBL" id="FUWX01000004">
    <property type="protein sequence ID" value="SJZ33465.1"/>
    <property type="molecule type" value="Genomic_DNA"/>
</dbReference>
<evidence type="ECO:0000256" key="3">
    <source>
        <dbReference type="ARBA" id="ARBA00022553"/>
    </source>
</evidence>
<organism evidence="5 6">
    <name type="scientific">Cetobacterium ceti</name>
    <dbReference type="NCBI Taxonomy" id="180163"/>
    <lineage>
        <taxon>Bacteria</taxon>
        <taxon>Fusobacteriati</taxon>
        <taxon>Fusobacteriota</taxon>
        <taxon>Fusobacteriia</taxon>
        <taxon>Fusobacteriales</taxon>
        <taxon>Fusobacteriaceae</taxon>
        <taxon>Cetobacterium</taxon>
    </lineage>
</organism>
<dbReference type="Pfam" id="PF06857">
    <property type="entry name" value="ACP"/>
    <property type="match status" value="1"/>
</dbReference>
<evidence type="ECO:0000313" key="6">
    <source>
        <dbReference type="Proteomes" id="UP000191153"/>
    </source>
</evidence>
<dbReference type="GO" id="GO:0016829">
    <property type="term" value="F:lyase activity"/>
    <property type="evidence" value="ECO:0007669"/>
    <property type="project" value="UniProtKB-KW"/>
</dbReference>
<evidence type="ECO:0000256" key="4">
    <source>
        <dbReference type="PIRSR" id="PIRSR002736-50"/>
    </source>
</evidence>
<keyword evidence="5" id="KW-0456">Lyase</keyword>
<accession>A0A1T4JTN7</accession>
<dbReference type="RefSeq" id="WP_078692612.1">
    <property type="nucleotide sequence ID" value="NZ_FUWX01000004.1"/>
</dbReference>
<dbReference type="STRING" id="180163.SAMN02745174_00058"/>
<keyword evidence="2" id="KW-0963">Cytoplasm</keyword>
<dbReference type="GO" id="GO:0005737">
    <property type="term" value="C:cytoplasm"/>
    <property type="evidence" value="ECO:0007669"/>
    <property type="project" value="UniProtKB-SubCell"/>
</dbReference>
<evidence type="ECO:0000256" key="2">
    <source>
        <dbReference type="ARBA" id="ARBA00022490"/>
    </source>
</evidence>
<evidence type="ECO:0000313" key="5">
    <source>
        <dbReference type="EMBL" id="SJZ33465.1"/>
    </source>
</evidence>
<dbReference type="Proteomes" id="UP000191153">
    <property type="component" value="Unassembled WGS sequence"/>
</dbReference>
<keyword evidence="6" id="KW-1185">Reference proteome</keyword>
<dbReference type="OrthoDB" id="1120942at2"/>
<feature type="modified residue" description="O-(phosphoribosyl dephospho-coenzyme A)serine" evidence="4">
    <location>
        <position position="14"/>
    </location>
</feature>
<dbReference type="InterPro" id="IPR023439">
    <property type="entry name" value="Mal_deCO2ase/Cit_lyase_ACP"/>
</dbReference>
<keyword evidence="3 4" id="KW-0597">Phosphoprotein</keyword>
<evidence type="ECO:0000256" key="1">
    <source>
        <dbReference type="ARBA" id="ARBA00004496"/>
    </source>
</evidence>
<gene>
    <name evidence="5" type="ORF">SAMN02745174_00058</name>
</gene>
<proteinExistence type="predicted"/>
<dbReference type="NCBIfam" id="NF009726">
    <property type="entry name" value="PRK13253.1"/>
    <property type="match status" value="1"/>
</dbReference>
<dbReference type="PIRSF" id="PIRSF002736">
    <property type="entry name" value="Citrt_lyas_gamma"/>
    <property type="match status" value="1"/>
</dbReference>
<sequence>MTINKPSKCGTLESNDIFILLTPSDKGIEIELESAVQKQFGDHIKKVIEEKLKELNISSIKVQAQDKGALDYTIRARVEGAVKRGF</sequence>
<protein>
    <submittedName>
        <fullName evidence="5">Citrate lyase subunit gamma (Acyl carrier protein)</fullName>
    </submittedName>
</protein>
<dbReference type="InterPro" id="IPR006495">
    <property type="entry name" value="CitD"/>
</dbReference>
<dbReference type="AlphaFoldDB" id="A0A1T4JTN7"/>
<name>A0A1T4JTN7_9FUSO</name>
<dbReference type="NCBIfam" id="TIGR01608">
    <property type="entry name" value="citD"/>
    <property type="match status" value="1"/>
</dbReference>
<comment type="subcellular location">
    <subcellularLocation>
        <location evidence="1">Cytoplasm</location>
    </subcellularLocation>
</comment>